<protein>
    <recommendedName>
        <fullName evidence="3">Glucokinase</fullName>
        <ecNumber evidence="2">2.7.1.2</ecNumber>
    </recommendedName>
    <alternativeName>
        <fullName evidence="8">Glucose kinase</fullName>
    </alternativeName>
</protein>
<evidence type="ECO:0000256" key="2">
    <source>
        <dbReference type="ARBA" id="ARBA00012323"/>
    </source>
</evidence>
<evidence type="ECO:0000256" key="8">
    <source>
        <dbReference type="ARBA" id="ARBA00032386"/>
    </source>
</evidence>
<evidence type="ECO:0000313" key="10">
    <source>
        <dbReference type="Proteomes" id="UP000184386"/>
    </source>
</evidence>
<dbReference type="NCBIfam" id="TIGR00744">
    <property type="entry name" value="ROK_glcA_fam"/>
    <property type="match status" value="1"/>
</dbReference>
<dbReference type="PROSITE" id="PS01125">
    <property type="entry name" value="ROK"/>
    <property type="match status" value="1"/>
</dbReference>
<organism evidence="9 10">
    <name type="scientific">Anaerocolumna jejuensis DSM 15929</name>
    <dbReference type="NCBI Taxonomy" id="1121322"/>
    <lineage>
        <taxon>Bacteria</taxon>
        <taxon>Bacillati</taxon>
        <taxon>Bacillota</taxon>
        <taxon>Clostridia</taxon>
        <taxon>Lachnospirales</taxon>
        <taxon>Lachnospiraceae</taxon>
        <taxon>Anaerocolumna</taxon>
    </lineage>
</organism>
<keyword evidence="6 9" id="KW-0418">Kinase</keyword>
<accession>A0A1M6WM18</accession>
<dbReference type="EMBL" id="FRAC01000020">
    <property type="protein sequence ID" value="SHK94787.1"/>
    <property type="molecule type" value="Genomic_DNA"/>
</dbReference>
<gene>
    <name evidence="9" type="ORF">SAMN02745136_03734</name>
</gene>
<keyword evidence="5" id="KW-0547">Nucleotide-binding</keyword>
<name>A0A1M6WM18_9FIRM</name>
<evidence type="ECO:0000256" key="3">
    <source>
        <dbReference type="ARBA" id="ARBA00014701"/>
    </source>
</evidence>
<evidence type="ECO:0000256" key="4">
    <source>
        <dbReference type="ARBA" id="ARBA00022679"/>
    </source>
</evidence>
<dbReference type="STRING" id="1121322.SAMN02745136_03734"/>
<comment type="similarity">
    <text evidence="1">Belongs to the ROK (NagC/XylR) family.</text>
</comment>
<dbReference type="PANTHER" id="PTHR18964">
    <property type="entry name" value="ROK (REPRESSOR, ORF, KINASE) FAMILY"/>
    <property type="match status" value="1"/>
</dbReference>
<dbReference type="InterPro" id="IPR043129">
    <property type="entry name" value="ATPase_NBD"/>
</dbReference>
<dbReference type="SUPFAM" id="SSF53067">
    <property type="entry name" value="Actin-like ATPase domain"/>
    <property type="match status" value="1"/>
</dbReference>
<keyword evidence="10" id="KW-1185">Reference proteome</keyword>
<keyword evidence="7" id="KW-0067">ATP-binding</keyword>
<evidence type="ECO:0000313" key="9">
    <source>
        <dbReference type="EMBL" id="SHK94787.1"/>
    </source>
</evidence>
<dbReference type="PANTHER" id="PTHR18964:SF149">
    <property type="entry name" value="BIFUNCTIONAL UDP-N-ACETYLGLUCOSAMINE 2-EPIMERASE_N-ACETYLMANNOSAMINE KINASE"/>
    <property type="match status" value="1"/>
</dbReference>
<evidence type="ECO:0000256" key="1">
    <source>
        <dbReference type="ARBA" id="ARBA00006479"/>
    </source>
</evidence>
<sequence>MKYYIGIDLGGTNLVVGLVNEAASLIDKETVPTKTTSGAAGIIAAMKAVTDRLLDRNNLKLYEIEAIGIGVPGTANRETGMIEFANNLNVSNEPFLPMAKEAFGGKTVYFNNDANAAAWGEYLAGAAAEAKSFVAVTLGTGVGGGIILDGKIYEGVNFAAGELGHMVIMADGLPCNCGRTGCFEAYASATALIQQTKAAMKGDVFSLLWEQCAEDINRVEGKTLFDAVRRGDETAIKVLKQYIKYLAAGIINIINVFQPEIICIGGGISKAGDLLMGPIREIVARESYSRNSDKQTRIITAKLYNDAGIIGAALLGSDIHPV</sequence>
<dbReference type="RefSeq" id="WP_073278356.1">
    <property type="nucleotide sequence ID" value="NZ_FRAC01000020.1"/>
</dbReference>
<keyword evidence="4" id="KW-0808">Transferase</keyword>
<proteinExistence type="inferred from homology"/>
<dbReference type="EC" id="2.7.1.2" evidence="2"/>
<dbReference type="GO" id="GO:0006096">
    <property type="term" value="P:glycolytic process"/>
    <property type="evidence" value="ECO:0007669"/>
    <property type="project" value="InterPro"/>
</dbReference>
<dbReference type="AlphaFoldDB" id="A0A1M6WM18"/>
<dbReference type="InterPro" id="IPR049874">
    <property type="entry name" value="ROK_cs"/>
</dbReference>
<evidence type="ECO:0000256" key="6">
    <source>
        <dbReference type="ARBA" id="ARBA00022777"/>
    </source>
</evidence>
<dbReference type="Gene3D" id="3.30.420.40">
    <property type="match status" value="2"/>
</dbReference>
<dbReference type="GO" id="GO:0004340">
    <property type="term" value="F:glucokinase activity"/>
    <property type="evidence" value="ECO:0007669"/>
    <property type="project" value="UniProtKB-EC"/>
</dbReference>
<evidence type="ECO:0000256" key="7">
    <source>
        <dbReference type="ARBA" id="ARBA00022840"/>
    </source>
</evidence>
<dbReference type="InterPro" id="IPR004654">
    <property type="entry name" value="ROK_glcA"/>
</dbReference>
<dbReference type="Proteomes" id="UP000184386">
    <property type="component" value="Unassembled WGS sequence"/>
</dbReference>
<reference evidence="9 10" key="1">
    <citation type="submission" date="2016-11" db="EMBL/GenBank/DDBJ databases">
        <authorList>
            <person name="Jaros S."/>
            <person name="Januszkiewicz K."/>
            <person name="Wedrychowicz H."/>
        </authorList>
    </citation>
    <scope>NUCLEOTIDE SEQUENCE [LARGE SCALE GENOMIC DNA]</scope>
    <source>
        <strain evidence="9 10">DSM 15929</strain>
    </source>
</reference>
<dbReference type="Pfam" id="PF00480">
    <property type="entry name" value="ROK"/>
    <property type="match status" value="1"/>
</dbReference>
<dbReference type="InterPro" id="IPR000600">
    <property type="entry name" value="ROK"/>
</dbReference>
<dbReference type="GO" id="GO:0005524">
    <property type="term" value="F:ATP binding"/>
    <property type="evidence" value="ECO:0007669"/>
    <property type="project" value="UniProtKB-KW"/>
</dbReference>
<dbReference type="OrthoDB" id="9796533at2"/>
<evidence type="ECO:0000256" key="5">
    <source>
        <dbReference type="ARBA" id="ARBA00022741"/>
    </source>
</evidence>
<dbReference type="GO" id="GO:0005737">
    <property type="term" value="C:cytoplasm"/>
    <property type="evidence" value="ECO:0007669"/>
    <property type="project" value="InterPro"/>
</dbReference>